<evidence type="ECO:0000313" key="3">
    <source>
        <dbReference type="Proteomes" id="UP001066276"/>
    </source>
</evidence>
<proteinExistence type="predicted"/>
<keyword evidence="1" id="KW-1133">Transmembrane helix</keyword>
<evidence type="ECO:0000313" key="2">
    <source>
        <dbReference type="EMBL" id="KAJ1094376.1"/>
    </source>
</evidence>
<accession>A0AAV7LSX6</accession>
<protein>
    <submittedName>
        <fullName evidence="2">Uncharacterized protein</fullName>
    </submittedName>
</protein>
<organism evidence="2 3">
    <name type="scientific">Pleurodeles waltl</name>
    <name type="common">Iberian ribbed newt</name>
    <dbReference type="NCBI Taxonomy" id="8319"/>
    <lineage>
        <taxon>Eukaryota</taxon>
        <taxon>Metazoa</taxon>
        <taxon>Chordata</taxon>
        <taxon>Craniata</taxon>
        <taxon>Vertebrata</taxon>
        <taxon>Euteleostomi</taxon>
        <taxon>Amphibia</taxon>
        <taxon>Batrachia</taxon>
        <taxon>Caudata</taxon>
        <taxon>Salamandroidea</taxon>
        <taxon>Salamandridae</taxon>
        <taxon>Pleurodelinae</taxon>
        <taxon>Pleurodeles</taxon>
    </lineage>
</organism>
<name>A0AAV7LSX6_PLEWA</name>
<feature type="transmembrane region" description="Helical" evidence="1">
    <location>
        <begin position="125"/>
        <end position="154"/>
    </location>
</feature>
<keyword evidence="1" id="KW-0812">Transmembrane</keyword>
<dbReference type="EMBL" id="JANPWB010000015">
    <property type="protein sequence ID" value="KAJ1094376.1"/>
    <property type="molecule type" value="Genomic_DNA"/>
</dbReference>
<dbReference type="Proteomes" id="UP001066276">
    <property type="component" value="Chromosome 11"/>
</dbReference>
<sequence>MAAHRDESLPVPLPLRGPHTALVRFKGTVNAAAPPGTPRNAPLTCRSSIRFTNLVQPTKTLTAIANPKSTKIPKLHWHLSCWFDVAGSKKRPPTHFQVCTDHSVDVCCAVIVYGHMALAYGCRTVVYVVTVVAYGYPVVPMIVRLLPLVIQWLAMVVRWF</sequence>
<evidence type="ECO:0000256" key="1">
    <source>
        <dbReference type="SAM" id="Phobius"/>
    </source>
</evidence>
<reference evidence="2" key="1">
    <citation type="journal article" date="2022" name="bioRxiv">
        <title>Sequencing and chromosome-scale assembly of the giantPleurodeles waltlgenome.</title>
        <authorList>
            <person name="Brown T."/>
            <person name="Elewa A."/>
            <person name="Iarovenko S."/>
            <person name="Subramanian E."/>
            <person name="Araus A.J."/>
            <person name="Petzold A."/>
            <person name="Susuki M."/>
            <person name="Suzuki K.-i.T."/>
            <person name="Hayashi T."/>
            <person name="Toyoda A."/>
            <person name="Oliveira C."/>
            <person name="Osipova E."/>
            <person name="Leigh N.D."/>
            <person name="Simon A."/>
            <person name="Yun M.H."/>
        </authorList>
    </citation>
    <scope>NUCLEOTIDE SEQUENCE</scope>
    <source>
        <strain evidence="2">20211129_DDA</strain>
        <tissue evidence="2">Liver</tissue>
    </source>
</reference>
<gene>
    <name evidence="2" type="ORF">NDU88_007453</name>
</gene>
<keyword evidence="1" id="KW-0472">Membrane</keyword>
<keyword evidence="3" id="KW-1185">Reference proteome</keyword>
<comment type="caution">
    <text evidence="2">The sequence shown here is derived from an EMBL/GenBank/DDBJ whole genome shotgun (WGS) entry which is preliminary data.</text>
</comment>
<dbReference type="AlphaFoldDB" id="A0AAV7LSX6"/>